<protein>
    <submittedName>
        <fullName evidence="2">Uncharacterized protein</fullName>
    </submittedName>
</protein>
<gene>
    <name evidence="2" type="ORF">K443DRAFT_430161</name>
</gene>
<dbReference type="OrthoDB" id="3251058at2759"/>
<proteinExistence type="predicted"/>
<reference evidence="3" key="2">
    <citation type="submission" date="2015-01" db="EMBL/GenBank/DDBJ databases">
        <title>Evolutionary Origins and Diversification of the Mycorrhizal Mutualists.</title>
        <authorList>
            <consortium name="DOE Joint Genome Institute"/>
            <consortium name="Mycorrhizal Genomics Consortium"/>
            <person name="Kohler A."/>
            <person name="Kuo A."/>
            <person name="Nagy L.G."/>
            <person name="Floudas D."/>
            <person name="Copeland A."/>
            <person name="Barry K.W."/>
            <person name="Cichocki N."/>
            <person name="Veneault-Fourrey C."/>
            <person name="LaButti K."/>
            <person name="Lindquist E.A."/>
            <person name="Lipzen A."/>
            <person name="Lundell T."/>
            <person name="Morin E."/>
            <person name="Murat C."/>
            <person name="Riley R."/>
            <person name="Ohm R."/>
            <person name="Sun H."/>
            <person name="Tunlid A."/>
            <person name="Henrissat B."/>
            <person name="Grigoriev I.V."/>
            <person name="Hibbett D.S."/>
            <person name="Martin F."/>
        </authorList>
    </citation>
    <scope>NUCLEOTIDE SEQUENCE [LARGE SCALE GENOMIC DNA]</scope>
    <source>
        <strain evidence="3">LaAM-08-1</strain>
    </source>
</reference>
<accession>A0A0C9X895</accession>
<organism evidence="2 3">
    <name type="scientific">Laccaria amethystina LaAM-08-1</name>
    <dbReference type="NCBI Taxonomy" id="1095629"/>
    <lineage>
        <taxon>Eukaryota</taxon>
        <taxon>Fungi</taxon>
        <taxon>Dikarya</taxon>
        <taxon>Basidiomycota</taxon>
        <taxon>Agaricomycotina</taxon>
        <taxon>Agaricomycetes</taxon>
        <taxon>Agaricomycetidae</taxon>
        <taxon>Agaricales</taxon>
        <taxon>Agaricineae</taxon>
        <taxon>Hydnangiaceae</taxon>
        <taxon>Laccaria</taxon>
    </lineage>
</organism>
<feature type="region of interest" description="Disordered" evidence="1">
    <location>
        <begin position="158"/>
        <end position="190"/>
    </location>
</feature>
<sequence>MKSSIAEVKVLKGEIQNLLLWSNSRTVATTLSSALDNSSEAKLRVIQKLLSKLIDDSKKELHCVRCHETFTKNRNSHNSCEIEHEFDEARDRIYRHWEGWTTVMNCCGHEVENDNFPDGFCSVSAHTTHASQVGYYDPKEGTGNSGIVPCSVKGCLLKEGDVESEDSEVSSDEEEEEDEENDCDSDEEDY</sequence>
<dbReference type="EMBL" id="KN838903">
    <property type="protein sequence ID" value="KIJ92537.1"/>
    <property type="molecule type" value="Genomic_DNA"/>
</dbReference>
<dbReference type="Proteomes" id="UP000054477">
    <property type="component" value="Unassembled WGS sequence"/>
</dbReference>
<evidence type="ECO:0000256" key="1">
    <source>
        <dbReference type="SAM" id="MobiDB-lite"/>
    </source>
</evidence>
<dbReference type="HOGENOM" id="CLU_1428225_0_0_1"/>
<evidence type="ECO:0000313" key="2">
    <source>
        <dbReference type="EMBL" id="KIJ92537.1"/>
    </source>
</evidence>
<name>A0A0C9X895_9AGAR</name>
<evidence type="ECO:0000313" key="3">
    <source>
        <dbReference type="Proteomes" id="UP000054477"/>
    </source>
</evidence>
<dbReference type="AlphaFoldDB" id="A0A0C9X895"/>
<keyword evidence="3" id="KW-1185">Reference proteome</keyword>
<reference evidence="2 3" key="1">
    <citation type="submission" date="2014-04" db="EMBL/GenBank/DDBJ databases">
        <authorList>
            <consortium name="DOE Joint Genome Institute"/>
            <person name="Kuo A."/>
            <person name="Kohler A."/>
            <person name="Nagy L.G."/>
            <person name="Floudas D."/>
            <person name="Copeland A."/>
            <person name="Barry K.W."/>
            <person name="Cichocki N."/>
            <person name="Veneault-Fourrey C."/>
            <person name="LaButti K."/>
            <person name="Lindquist E.A."/>
            <person name="Lipzen A."/>
            <person name="Lundell T."/>
            <person name="Morin E."/>
            <person name="Murat C."/>
            <person name="Sun H."/>
            <person name="Tunlid A."/>
            <person name="Henrissat B."/>
            <person name="Grigoriev I.V."/>
            <person name="Hibbett D.S."/>
            <person name="Martin F."/>
            <person name="Nordberg H.P."/>
            <person name="Cantor M.N."/>
            <person name="Hua S.X."/>
        </authorList>
    </citation>
    <scope>NUCLEOTIDE SEQUENCE [LARGE SCALE GENOMIC DNA]</scope>
    <source>
        <strain evidence="2 3">LaAM-08-1</strain>
    </source>
</reference>
<feature type="compositionally biased region" description="Acidic residues" evidence="1">
    <location>
        <begin position="162"/>
        <end position="190"/>
    </location>
</feature>